<evidence type="ECO:0000256" key="1">
    <source>
        <dbReference type="ARBA" id="ARBA00022670"/>
    </source>
</evidence>
<keyword evidence="8" id="KW-1015">Disulfide bond</keyword>
<dbReference type="Pfam" id="PF03411">
    <property type="entry name" value="Peptidase_M74"/>
    <property type="match status" value="1"/>
</dbReference>
<dbReference type="InterPro" id="IPR009045">
    <property type="entry name" value="Zn_M74/Hedgehog-like"/>
</dbReference>
<gene>
    <name evidence="10" type="primary">mepA</name>
    <name evidence="10" type="ORF">NCTC12871_00094</name>
</gene>
<keyword evidence="2" id="KW-0479">Metal-binding</keyword>
<keyword evidence="5 10" id="KW-0378">Hydrolase</keyword>
<evidence type="ECO:0000256" key="9">
    <source>
        <dbReference type="SAM" id="SignalP"/>
    </source>
</evidence>
<keyword evidence="7" id="KW-0482">Metalloprotease</keyword>
<evidence type="ECO:0000256" key="8">
    <source>
        <dbReference type="PIRSR" id="PIRSR018455-2"/>
    </source>
</evidence>
<reference evidence="10 11" key="1">
    <citation type="submission" date="2018-12" db="EMBL/GenBank/DDBJ databases">
        <authorList>
            <consortium name="Pathogen Informatics"/>
        </authorList>
    </citation>
    <scope>NUCLEOTIDE SEQUENCE [LARGE SCALE GENOMIC DNA]</scope>
    <source>
        <strain evidence="10 11">NCTC12871</strain>
    </source>
</reference>
<feature type="chain" id="PRO_5019272607" evidence="9">
    <location>
        <begin position="29"/>
        <end position="296"/>
    </location>
</feature>
<keyword evidence="6" id="KW-0862">Zinc</keyword>
<evidence type="ECO:0000313" key="11">
    <source>
        <dbReference type="Proteomes" id="UP000279799"/>
    </source>
</evidence>
<dbReference type="GO" id="GO:0046872">
    <property type="term" value="F:metal ion binding"/>
    <property type="evidence" value="ECO:0007669"/>
    <property type="project" value="UniProtKB-KW"/>
</dbReference>
<feature type="disulfide bond" evidence="8">
    <location>
        <begin position="56"/>
        <end position="278"/>
    </location>
</feature>
<name>A0A448TRR7_9PAST</name>
<dbReference type="GO" id="GO:0004252">
    <property type="term" value="F:serine-type endopeptidase activity"/>
    <property type="evidence" value="ECO:0007669"/>
    <property type="project" value="InterPro"/>
</dbReference>
<dbReference type="AlphaFoldDB" id="A0A448TRR7"/>
<feature type="disulfide bond" evidence="8">
    <location>
        <begin position="198"/>
        <end position="246"/>
    </location>
</feature>
<evidence type="ECO:0000256" key="4">
    <source>
        <dbReference type="ARBA" id="ARBA00022764"/>
    </source>
</evidence>
<keyword evidence="1" id="KW-0645">Protease</keyword>
<keyword evidence="3 9" id="KW-0732">Signal</keyword>
<dbReference type="InterPro" id="IPR005073">
    <property type="entry name" value="Peptidase_M74"/>
</dbReference>
<dbReference type="GO" id="GO:0006508">
    <property type="term" value="P:proteolysis"/>
    <property type="evidence" value="ECO:0007669"/>
    <property type="project" value="UniProtKB-KW"/>
</dbReference>
<sequence>MQIWHSSKKFSKMGACFIFALAATSALASYSPAEWLNFKAPVAGKPNPIGNYTNGCLIGGEKVPFNGVGYQVVRQEKNRYYAHPEMLQYLQNLGKKLHAAHLPAMLISDVAMPAGGRFVDGHHSHQMGLDVDIWFRMGKLTAKEAYHSTGLANLMANPTTKKMTSDWTNQQETLLKLAASDPHVARIFVNPLIKVHLCQTVKGDRQWLHKIRPWYGHNSHFHVRLSCPKGAQYCHNQAAIPVGDGCDQSLYAWLKPKPKPTKPGKPKPVVIPPPPPLCQLLLDEQAKKIEQLKKNP</sequence>
<dbReference type="EMBL" id="LR134510">
    <property type="protein sequence ID" value="VEJ08689.1"/>
    <property type="molecule type" value="Genomic_DNA"/>
</dbReference>
<dbReference type="GO" id="GO:0008237">
    <property type="term" value="F:metallopeptidase activity"/>
    <property type="evidence" value="ECO:0007669"/>
    <property type="project" value="UniProtKB-KW"/>
</dbReference>
<organism evidence="10 11">
    <name type="scientific">Actinobacillus delphinicola</name>
    <dbReference type="NCBI Taxonomy" id="51161"/>
    <lineage>
        <taxon>Bacteria</taxon>
        <taxon>Pseudomonadati</taxon>
        <taxon>Pseudomonadota</taxon>
        <taxon>Gammaproteobacteria</taxon>
        <taxon>Pasteurellales</taxon>
        <taxon>Pasteurellaceae</taxon>
        <taxon>Actinobacillus</taxon>
    </lineage>
</organism>
<evidence type="ECO:0000256" key="2">
    <source>
        <dbReference type="ARBA" id="ARBA00022723"/>
    </source>
</evidence>
<feature type="signal peptide" evidence="9">
    <location>
        <begin position="1"/>
        <end position="28"/>
    </location>
</feature>
<proteinExistence type="predicted"/>
<keyword evidence="4" id="KW-0574">Periplasm</keyword>
<keyword evidence="11" id="KW-1185">Reference proteome</keyword>
<dbReference type="Gene3D" id="3.30.1380.10">
    <property type="match status" value="1"/>
</dbReference>
<dbReference type="PIRSF" id="PIRSF018455">
    <property type="entry name" value="MepA"/>
    <property type="match status" value="1"/>
</dbReference>
<dbReference type="Proteomes" id="UP000279799">
    <property type="component" value="Chromosome"/>
</dbReference>
<dbReference type="EC" id="3.4.24.-" evidence="10"/>
<dbReference type="NCBIfam" id="NF006947">
    <property type="entry name" value="PRK09429.1"/>
    <property type="match status" value="1"/>
</dbReference>
<evidence type="ECO:0000313" key="10">
    <source>
        <dbReference type="EMBL" id="VEJ08689.1"/>
    </source>
</evidence>
<evidence type="ECO:0000256" key="5">
    <source>
        <dbReference type="ARBA" id="ARBA00022801"/>
    </source>
</evidence>
<protein>
    <submittedName>
        <fullName evidence="10">Penicillin-insensitive murein endopeptidase</fullName>
        <ecNumber evidence="10">3.4.24.-</ecNumber>
    </submittedName>
</protein>
<evidence type="ECO:0000256" key="3">
    <source>
        <dbReference type="ARBA" id="ARBA00022729"/>
    </source>
</evidence>
<dbReference type="KEGG" id="adp:NCTC12871_00094"/>
<accession>A0A448TRR7</accession>
<feature type="disulfide bond" evidence="8">
    <location>
        <begin position="227"/>
        <end position="234"/>
    </location>
</feature>
<evidence type="ECO:0000256" key="6">
    <source>
        <dbReference type="ARBA" id="ARBA00022833"/>
    </source>
</evidence>
<evidence type="ECO:0000256" key="7">
    <source>
        <dbReference type="ARBA" id="ARBA00023049"/>
    </source>
</evidence>
<dbReference type="SUPFAM" id="SSF55166">
    <property type="entry name" value="Hedgehog/DD-peptidase"/>
    <property type="match status" value="1"/>
</dbReference>
<dbReference type="GO" id="GO:0030288">
    <property type="term" value="C:outer membrane-bounded periplasmic space"/>
    <property type="evidence" value="ECO:0007669"/>
    <property type="project" value="InterPro"/>
</dbReference>